<dbReference type="SUPFAM" id="SSF52540">
    <property type="entry name" value="P-loop containing nucleoside triphosphate hydrolases"/>
    <property type="match status" value="1"/>
</dbReference>
<sequence length="1089" mass="123196">MASNFAFLCEKFPELAELGMQAEHYLRSDPQSCLMKAGLLCEGMIRVMIAQDDITLPERCDAVERINILQRREALPSDVAAAFHLVRRARNKAAHEGLNLPEEKILFFLQITHSLCGWFFQTYGDESYQQQDFVAPHDAESSGPSPSESKVEAGQENALADQAVSRAAQASAVPEDIRRKRAAVAAGKRRVSEAETRYLIDEQLRKVGWEADSETLRHSLGIRPQAGRNLAIAEWPTDSSVGNRGFADYALFAGTRLVGIIEAKAMHKDIPAVLDHQCKDYARHIRKEHHAHTIGEWRGFRVPFLFAANGRPYIRQYEEKSGIWFQDVRNASNAPQALHGWMSPTGLEELLERDIPRGNQRLETMSADFLTDKNGLNLREYQLRAVEAAERAVKNGAQTVLLAMATGTGKTRTVLGMMYRFLKSGRFRRILFLVDRNALGTQALDVFKDVKLEELHPLDEIYAVNGLTDKTIDRETRVHVATVQGMVKRILYSEGSESMPAVTDYDLIIVDEAHRGYILDREMTDDEQLYRDQRDYQSKYREVIDYFQAVKIALTATPALHTTEIFGPPVFTYLYREAVIDGFLVDHDAPHQLSTVLSEQGIHYKPGDTVALYDPVTGEVTNSEQLEDELDFDVDNFNKTVINENFNREILREIAKDIDPEDASSGKTLIYAVNDHHADMIVRILKEIYAEELVDTDAVMKITGSIGNRKNIDEAIRRFKNESLPSIVVTVDLLTTGIDVPEITRLVFLRRVKSRILYEQMLGRATRLCPDIGKDHFEVYDAVGLYSVLEPLTSMKPVVSNPAATFSQLLDGLEAMEEPAQILNQINQIIAKLQRRKRSMTEELRQHFADMAGDTPDAFIERVQDLRPREAKALLLSKRDLFELIQNEGSPGRRPIVLSDTPDALTGHTRGYGKDNLRPGDYLESFARFVREQRNEIAALNIICTRPADLSRASLKSLRLALGREGFTLRQLNSALSHTSNKDIAADIISFIRRYGINAELLGHEERIRRAVARLKQAHNFSRTEEKWIDRMEKYLLNESVLSVHTFDESVIFREKGGFAALNKLFNNQLESIVTELNTYLYDDGGLAA</sequence>
<dbReference type="InterPro" id="IPR027417">
    <property type="entry name" value="P-loop_NTPase"/>
</dbReference>
<evidence type="ECO:0000259" key="3">
    <source>
        <dbReference type="PROSITE" id="PS51192"/>
    </source>
</evidence>
<dbReference type="GO" id="GO:0003677">
    <property type="term" value="F:DNA binding"/>
    <property type="evidence" value="ECO:0007669"/>
    <property type="project" value="InterPro"/>
</dbReference>
<dbReference type="InterPro" id="IPR006935">
    <property type="entry name" value="Helicase/UvrB_N"/>
</dbReference>
<dbReference type="NCBIfam" id="NF008521">
    <property type="entry name" value="PRK11448.1"/>
    <property type="match status" value="1"/>
</dbReference>
<dbReference type="GO" id="GO:0005524">
    <property type="term" value="F:ATP binding"/>
    <property type="evidence" value="ECO:0007669"/>
    <property type="project" value="InterPro"/>
</dbReference>
<evidence type="ECO:0000256" key="2">
    <source>
        <dbReference type="SAM" id="MobiDB-lite"/>
    </source>
</evidence>
<dbReference type="EMBL" id="DXAN01000023">
    <property type="protein sequence ID" value="HJA08991.1"/>
    <property type="molecule type" value="Genomic_DNA"/>
</dbReference>
<dbReference type="InterPro" id="IPR050742">
    <property type="entry name" value="Helicase_Restrict-Modif_Enz"/>
</dbReference>
<dbReference type="Gene3D" id="3.40.50.300">
    <property type="entry name" value="P-loop containing nucleotide triphosphate hydrolases"/>
    <property type="match status" value="2"/>
</dbReference>
<reference evidence="5" key="1">
    <citation type="journal article" date="2021" name="PeerJ">
        <title>Extensive microbial diversity within the chicken gut microbiome revealed by metagenomics and culture.</title>
        <authorList>
            <person name="Gilroy R."/>
            <person name="Ravi A."/>
            <person name="Getino M."/>
            <person name="Pursley I."/>
            <person name="Horton D.L."/>
            <person name="Alikhan N.F."/>
            <person name="Baker D."/>
            <person name="Gharbi K."/>
            <person name="Hall N."/>
            <person name="Watson M."/>
            <person name="Adriaenssens E.M."/>
            <person name="Foster-Nyarko E."/>
            <person name="Jarju S."/>
            <person name="Secka A."/>
            <person name="Antonio M."/>
            <person name="Oren A."/>
            <person name="Chaudhuri R.R."/>
            <person name="La Ragione R."/>
            <person name="Hildebrand F."/>
            <person name="Pallen M.J."/>
        </authorList>
    </citation>
    <scope>NUCLEOTIDE SEQUENCE</scope>
    <source>
        <strain evidence="5">CHK186-16707</strain>
    </source>
</reference>
<keyword evidence="5" id="KW-0255">Endonuclease</keyword>
<dbReference type="InterPro" id="IPR014001">
    <property type="entry name" value="Helicase_ATP-bd"/>
</dbReference>
<evidence type="ECO:0000313" key="6">
    <source>
        <dbReference type="Proteomes" id="UP000824225"/>
    </source>
</evidence>
<dbReference type="InterPro" id="IPR001650">
    <property type="entry name" value="Helicase_C-like"/>
</dbReference>
<feature type="region of interest" description="Disordered" evidence="2">
    <location>
        <begin position="135"/>
        <end position="160"/>
    </location>
</feature>
<dbReference type="Pfam" id="PF04851">
    <property type="entry name" value="ResIII"/>
    <property type="match status" value="1"/>
</dbReference>
<comment type="caution">
    <text evidence="5">The sequence shown here is derived from an EMBL/GenBank/DDBJ whole genome shotgun (WGS) entry which is preliminary data.</text>
</comment>
<keyword evidence="5" id="KW-0378">Hydrolase</keyword>
<dbReference type="PANTHER" id="PTHR47396:SF1">
    <property type="entry name" value="ATP-DEPENDENT HELICASE IRC3-RELATED"/>
    <property type="match status" value="1"/>
</dbReference>
<dbReference type="SMART" id="SM00487">
    <property type="entry name" value="DEXDc"/>
    <property type="match status" value="1"/>
</dbReference>
<dbReference type="Pfam" id="PF13643">
    <property type="entry name" value="DUF4145"/>
    <property type="match status" value="1"/>
</dbReference>
<reference evidence="5" key="2">
    <citation type="submission" date="2021-04" db="EMBL/GenBank/DDBJ databases">
        <authorList>
            <person name="Gilroy R."/>
        </authorList>
    </citation>
    <scope>NUCLEOTIDE SEQUENCE</scope>
    <source>
        <strain evidence="5">CHK186-16707</strain>
    </source>
</reference>
<dbReference type="PANTHER" id="PTHR47396">
    <property type="entry name" value="TYPE I RESTRICTION ENZYME ECOKI R PROTEIN"/>
    <property type="match status" value="1"/>
</dbReference>
<keyword evidence="1" id="KW-0175">Coiled coil</keyword>
<dbReference type="PROSITE" id="PS51192">
    <property type="entry name" value="HELICASE_ATP_BIND_1"/>
    <property type="match status" value="1"/>
</dbReference>
<evidence type="ECO:0000256" key="1">
    <source>
        <dbReference type="SAM" id="Coils"/>
    </source>
</evidence>
<evidence type="ECO:0000313" key="5">
    <source>
        <dbReference type="EMBL" id="HJA08991.1"/>
    </source>
</evidence>
<dbReference type="GO" id="GO:0006304">
    <property type="term" value="P:DNA modification"/>
    <property type="evidence" value="ECO:0007669"/>
    <property type="project" value="InterPro"/>
</dbReference>
<dbReference type="InterPro" id="IPR025285">
    <property type="entry name" value="DUF4145"/>
</dbReference>
<feature type="coiled-coil region" evidence="1">
    <location>
        <begin position="823"/>
        <end position="850"/>
    </location>
</feature>
<feature type="domain" description="Helicase C-terminal" evidence="4">
    <location>
        <begin position="650"/>
        <end position="852"/>
    </location>
</feature>
<dbReference type="SMART" id="SM00490">
    <property type="entry name" value="HELICc"/>
    <property type="match status" value="1"/>
</dbReference>
<dbReference type="InterPro" id="IPR013670">
    <property type="entry name" value="EcoEI_R_C_dom"/>
</dbReference>
<dbReference type="GO" id="GO:0005829">
    <property type="term" value="C:cytosol"/>
    <property type="evidence" value="ECO:0007669"/>
    <property type="project" value="TreeGrafter"/>
</dbReference>
<dbReference type="CDD" id="cd18032">
    <property type="entry name" value="DEXHc_RE_I_III_res"/>
    <property type="match status" value="1"/>
</dbReference>
<dbReference type="Pfam" id="PF08463">
    <property type="entry name" value="EcoEI_R_C"/>
    <property type="match status" value="1"/>
</dbReference>
<dbReference type="Gene3D" id="3.90.1570.30">
    <property type="match status" value="1"/>
</dbReference>
<keyword evidence="5" id="KW-0540">Nuclease</keyword>
<dbReference type="AlphaFoldDB" id="A0A9D2HF23"/>
<dbReference type="EC" id="3.1.21.3" evidence="5"/>
<dbReference type="GO" id="GO:0009035">
    <property type="term" value="F:type I site-specific deoxyribonuclease activity"/>
    <property type="evidence" value="ECO:0007669"/>
    <property type="project" value="UniProtKB-EC"/>
</dbReference>
<evidence type="ECO:0000259" key="4">
    <source>
        <dbReference type="PROSITE" id="PS51194"/>
    </source>
</evidence>
<dbReference type="Proteomes" id="UP000824225">
    <property type="component" value="Unassembled WGS sequence"/>
</dbReference>
<feature type="domain" description="Helicase ATP-binding" evidence="3">
    <location>
        <begin position="391"/>
        <end position="576"/>
    </location>
</feature>
<protein>
    <submittedName>
        <fullName evidence="5">Type I restriction-modification system endonuclease</fullName>
        <ecNumber evidence="5">3.1.21.3</ecNumber>
    </submittedName>
</protein>
<dbReference type="PROSITE" id="PS51194">
    <property type="entry name" value="HELICASE_CTER"/>
    <property type="match status" value="1"/>
</dbReference>
<name>A0A9D2HF23_9BACT</name>
<dbReference type="CDD" id="cd18799">
    <property type="entry name" value="SF2_C_EcoAI-like"/>
    <property type="match status" value="1"/>
</dbReference>
<organism evidence="5 6">
    <name type="scientific">Candidatus Mailhella merdigallinarum</name>
    <dbReference type="NCBI Taxonomy" id="2838658"/>
    <lineage>
        <taxon>Bacteria</taxon>
        <taxon>Pseudomonadati</taxon>
        <taxon>Thermodesulfobacteriota</taxon>
        <taxon>Desulfovibrionia</taxon>
        <taxon>Desulfovibrionales</taxon>
        <taxon>Desulfovibrionaceae</taxon>
        <taxon>Mailhella</taxon>
    </lineage>
</organism>
<proteinExistence type="predicted"/>
<dbReference type="Pfam" id="PF00271">
    <property type="entry name" value="Helicase_C"/>
    <property type="match status" value="1"/>
</dbReference>
<accession>A0A9D2HF23</accession>
<gene>
    <name evidence="5" type="primary">hsdR</name>
    <name evidence="5" type="ORF">H9962_07375</name>
</gene>